<comment type="subcellular location">
    <subcellularLocation>
        <location evidence="1">Cell membrane</location>
        <topology evidence="1">Multi-pass membrane protein</topology>
    </subcellularLocation>
</comment>
<dbReference type="SMART" id="SM00382">
    <property type="entry name" value="AAA"/>
    <property type="match status" value="1"/>
</dbReference>
<comment type="similarity">
    <text evidence="2">Belongs to the ABC transporter superfamily.</text>
</comment>
<dbReference type="SUPFAM" id="SSF90123">
    <property type="entry name" value="ABC transporter transmembrane region"/>
    <property type="match status" value="1"/>
</dbReference>
<feature type="transmembrane region" description="Helical" evidence="8">
    <location>
        <begin position="99"/>
        <end position="119"/>
    </location>
</feature>
<organism evidence="11 12">
    <name type="scientific">Spiroplasma gladiatoris</name>
    <dbReference type="NCBI Taxonomy" id="2143"/>
    <lineage>
        <taxon>Bacteria</taxon>
        <taxon>Bacillati</taxon>
        <taxon>Mycoplasmatota</taxon>
        <taxon>Mollicutes</taxon>
        <taxon>Entomoplasmatales</taxon>
        <taxon>Spiroplasmataceae</taxon>
        <taxon>Spiroplasma</taxon>
    </lineage>
</organism>
<dbReference type="PANTHER" id="PTHR24221">
    <property type="entry name" value="ATP-BINDING CASSETTE SUB-FAMILY B"/>
    <property type="match status" value="1"/>
</dbReference>
<dbReference type="AlphaFoldDB" id="A0A4P7AI34"/>
<dbReference type="InterPro" id="IPR011527">
    <property type="entry name" value="ABC1_TM_dom"/>
</dbReference>
<dbReference type="SUPFAM" id="SSF52540">
    <property type="entry name" value="P-loop containing nucleoside triphosphate hydrolases"/>
    <property type="match status" value="1"/>
</dbReference>
<dbReference type="Pfam" id="PF00005">
    <property type="entry name" value="ABC_tran"/>
    <property type="match status" value="1"/>
</dbReference>
<evidence type="ECO:0000256" key="6">
    <source>
        <dbReference type="ARBA" id="ARBA00022989"/>
    </source>
</evidence>
<proteinExistence type="inferred from homology"/>
<keyword evidence="3 8" id="KW-0812">Transmembrane</keyword>
<dbReference type="Proteomes" id="UP000294309">
    <property type="component" value="Chromosome"/>
</dbReference>
<evidence type="ECO:0000256" key="8">
    <source>
        <dbReference type="SAM" id="Phobius"/>
    </source>
</evidence>
<keyword evidence="6 8" id="KW-1133">Transmembrane helix</keyword>
<dbReference type="PANTHER" id="PTHR24221:SF503">
    <property type="entry name" value="MITOCHONDRIAL POTASSIUM CHANNEL ATP-BINDING SUBUNIT"/>
    <property type="match status" value="1"/>
</dbReference>
<feature type="domain" description="ABC transmembrane type-1" evidence="10">
    <location>
        <begin position="57"/>
        <end position="347"/>
    </location>
</feature>
<feature type="transmembrane region" description="Helical" evidence="8">
    <location>
        <begin position="204"/>
        <end position="224"/>
    </location>
</feature>
<dbReference type="Gene3D" id="3.40.50.300">
    <property type="entry name" value="P-loop containing nucleotide triphosphate hydrolases"/>
    <property type="match status" value="1"/>
</dbReference>
<dbReference type="PROSITE" id="PS00211">
    <property type="entry name" value="ABC_TRANSPORTER_1"/>
    <property type="match status" value="1"/>
</dbReference>
<keyword evidence="5 11" id="KW-0067">ATP-binding</keyword>
<evidence type="ECO:0000313" key="11">
    <source>
        <dbReference type="EMBL" id="QBQ07917.1"/>
    </source>
</evidence>
<dbReference type="OrthoDB" id="9763744at2"/>
<feature type="transmembrane region" description="Helical" evidence="8">
    <location>
        <begin position="287"/>
        <end position="310"/>
    </location>
</feature>
<gene>
    <name evidence="11" type="ORF">SGLAD_v1c07180</name>
</gene>
<reference evidence="11 12" key="1">
    <citation type="submission" date="2019-03" db="EMBL/GenBank/DDBJ databases">
        <title>Complete genome sequence of Spiroplasma gladiatoris TG-1 (DSM 22552).</title>
        <authorList>
            <person name="Lin Y.-C."/>
            <person name="Chou L."/>
            <person name="Kuo C.-H."/>
        </authorList>
    </citation>
    <scope>NUCLEOTIDE SEQUENCE [LARGE SCALE GENOMIC DNA]</scope>
    <source>
        <strain evidence="11 12">TG-1</strain>
    </source>
</reference>
<keyword evidence="4" id="KW-0547">Nucleotide-binding</keyword>
<dbReference type="KEGG" id="sgq:SGLAD_v1c07180"/>
<dbReference type="CDD" id="cd07346">
    <property type="entry name" value="ABC_6TM_exporters"/>
    <property type="match status" value="1"/>
</dbReference>
<evidence type="ECO:0000256" key="2">
    <source>
        <dbReference type="ARBA" id="ARBA00005417"/>
    </source>
</evidence>
<dbReference type="EMBL" id="CP038013">
    <property type="protein sequence ID" value="QBQ07917.1"/>
    <property type="molecule type" value="Genomic_DNA"/>
</dbReference>
<dbReference type="GO" id="GO:0005886">
    <property type="term" value="C:plasma membrane"/>
    <property type="evidence" value="ECO:0007669"/>
    <property type="project" value="UniProtKB-SubCell"/>
</dbReference>
<evidence type="ECO:0000256" key="5">
    <source>
        <dbReference type="ARBA" id="ARBA00022840"/>
    </source>
</evidence>
<accession>A0A4P7AI34</accession>
<dbReference type="InterPro" id="IPR036640">
    <property type="entry name" value="ABC1_TM_sf"/>
</dbReference>
<dbReference type="Gene3D" id="1.20.1560.10">
    <property type="entry name" value="ABC transporter type 1, transmembrane domain"/>
    <property type="match status" value="1"/>
</dbReference>
<feature type="transmembrane region" description="Helical" evidence="8">
    <location>
        <begin position="177"/>
        <end position="198"/>
    </location>
</feature>
<keyword evidence="12" id="KW-1185">Reference proteome</keyword>
<keyword evidence="7 8" id="KW-0472">Membrane</keyword>
<evidence type="ECO:0000256" key="4">
    <source>
        <dbReference type="ARBA" id="ARBA00022741"/>
    </source>
</evidence>
<dbReference type="GO" id="GO:0016887">
    <property type="term" value="F:ATP hydrolysis activity"/>
    <property type="evidence" value="ECO:0007669"/>
    <property type="project" value="InterPro"/>
</dbReference>
<evidence type="ECO:0000256" key="3">
    <source>
        <dbReference type="ARBA" id="ARBA00022692"/>
    </source>
</evidence>
<dbReference type="RefSeq" id="WP_134297702.1">
    <property type="nucleotide sequence ID" value="NZ_CP038013.1"/>
</dbReference>
<feature type="domain" description="ABC transporter" evidence="9">
    <location>
        <begin position="382"/>
        <end position="619"/>
    </location>
</feature>
<protein>
    <submittedName>
        <fullName evidence="11">ABC transporter ATP-binding protein</fullName>
    </submittedName>
</protein>
<name>A0A4P7AI34_9MOLU</name>
<dbReference type="GO" id="GO:0005524">
    <property type="term" value="F:ATP binding"/>
    <property type="evidence" value="ECO:0007669"/>
    <property type="project" value="UniProtKB-KW"/>
</dbReference>
<evidence type="ECO:0000313" key="12">
    <source>
        <dbReference type="Proteomes" id="UP000294309"/>
    </source>
</evidence>
<evidence type="ECO:0000259" key="10">
    <source>
        <dbReference type="PROSITE" id="PS50929"/>
    </source>
</evidence>
<dbReference type="InterPro" id="IPR027417">
    <property type="entry name" value="P-loop_NTPase"/>
</dbReference>
<evidence type="ECO:0000259" key="9">
    <source>
        <dbReference type="PROSITE" id="PS50893"/>
    </source>
</evidence>
<dbReference type="InterPro" id="IPR017871">
    <property type="entry name" value="ABC_transporter-like_CS"/>
</dbReference>
<dbReference type="PROSITE" id="PS50929">
    <property type="entry name" value="ABC_TM1F"/>
    <property type="match status" value="1"/>
</dbReference>
<dbReference type="InterPro" id="IPR003439">
    <property type="entry name" value="ABC_transporter-like_ATP-bd"/>
</dbReference>
<dbReference type="InterPro" id="IPR003593">
    <property type="entry name" value="AAA+_ATPase"/>
</dbReference>
<dbReference type="FunFam" id="3.40.50.300:FF:000218">
    <property type="entry name" value="Multidrug ABC transporter ATP-binding protein"/>
    <property type="match status" value="1"/>
</dbReference>
<dbReference type="Pfam" id="PF00664">
    <property type="entry name" value="ABC_membrane"/>
    <property type="match status" value="1"/>
</dbReference>
<evidence type="ECO:0000256" key="7">
    <source>
        <dbReference type="ARBA" id="ARBA00023136"/>
    </source>
</evidence>
<feature type="transmembrane region" description="Helical" evidence="8">
    <location>
        <begin position="40"/>
        <end position="64"/>
    </location>
</feature>
<dbReference type="PROSITE" id="PS50893">
    <property type="entry name" value="ABC_TRANSPORTER_2"/>
    <property type="match status" value="1"/>
</dbReference>
<dbReference type="GO" id="GO:0140359">
    <property type="term" value="F:ABC-type transporter activity"/>
    <property type="evidence" value="ECO:0007669"/>
    <property type="project" value="InterPro"/>
</dbReference>
<evidence type="ECO:0000256" key="1">
    <source>
        <dbReference type="ARBA" id="ARBA00004651"/>
    </source>
</evidence>
<sequence length="622" mass="70539">MIKNNESIESEKVKENSKEKKLEAVDKLLKLAKEKNKLKLIWVIFILGHKFGGYFYFLIVIVLINSILMSANSYLINITIQQVLYDLANRGHNYWDIPYWGWMIICVINLILLYLTTYWRSITGLKLGVRLEVEMRLLIIKRLLNQDISYYSDKKTGEIMTKVVGDTNVVGNEIPGILIWGVQVPFVLVFGSISILLIDLQVAATSIAVVYLLTIVIFFFSSTYKKRNKKVREVISSINGDVIDRLGVIKLIKSTATRTYEEKRIREIHRPYINAFKPITRVDGHMFATLVASDIICNILVLITAILLYGNNDIERFLSILIPITSASIILTRPLWQIAALVPGISRAGASTQQIYEVIKKEPILFDNEEDGVIFDQSINLIEFKNIKFNYPEKPNVNILDNINLVFEKGKSYAFVGETGSGKTTISKLLMRFYDPTIGSVLINNKDLKTLNLKSYIKHVGYVEQEPQIIYGNVYDNVRYGFFQATDEQVHEACKKAQIDKIVTSWPEGYNTVLGERGLLLSGGQKQRLVIARIILKNPELLILDEATSALDNIVEKEIQAQLNELMINKTSVIIAHRLTTIKNVDKIYVLSPGKGIVQSGTYKELISIDGHFKNLHDAGVN</sequence>
<dbReference type="InterPro" id="IPR039421">
    <property type="entry name" value="Type_1_exporter"/>
</dbReference>